<evidence type="ECO:0000313" key="1">
    <source>
        <dbReference type="EMBL" id="QJH93138.1"/>
    </source>
</evidence>
<organism evidence="1">
    <name type="scientific">viral metagenome</name>
    <dbReference type="NCBI Taxonomy" id="1070528"/>
    <lineage>
        <taxon>unclassified sequences</taxon>
        <taxon>metagenomes</taxon>
        <taxon>organismal metagenomes</taxon>
    </lineage>
</organism>
<proteinExistence type="predicted"/>
<gene>
    <name evidence="1" type="ORF">MM171B03052_0007</name>
</gene>
<sequence length="73" mass="8762">MNKPDDINHPAHYTQGKLECIDAIEGLELPFHEAQILKYIVRWRYKNGIQDLYKARWYLNRIIEKMEDNSVNT</sequence>
<name>A0A6M3X605_9ZZZZ</name>
<accession>A0A6M3X605</accession>
<dbReference type="InterPro" id="IPR021739">
    <property type="entry name" value="SaV-like"/>
</dbReference>
<protein>
    <submittedName>
        <fullName evidence="1">Putative structural protein</fullName>
    </submittedName>
</protein>
<dbReference type="EMBL" id="MT143949">
    <property type="protein sequence ID" value="QJH93138.1"/>
    <property type="molecule type" value="Genomic_DNA"/>
</dbReference>
<dbReference type="Pfam" id="PF11753">
    <property type="entry name" value="DUF3310"/>
    <property type="match status" value="1"/>
</dbReference>
<reference evidence="1" key="1">
    <citation type="submission" date="2020-03" db="EMBL/GenBank/DDBJ databases">
        <title>The deep terrestrial virosphere.</title>
        <authorList>
            <person name="Holmfeldt K."/>
            <person name="Nilsson E."/>
            <person name="Simone D."/>
            <person name="Lopez-Fernandez M."/>
            <person name="Wu X."/>
            <person name="de Brujin I."/>
            <person name="Lundin D."/>
            <person name="Andersson A."/>
            <person name="Bertilsson S."/>
            <person name="Dopson M."/>
        </authorList>
    </citation>
    <scope>NUCLEOTIDE SEQUENCE</scope>
    <source>
        <strain evidence="1">MM171B03052</strain>
    </source>
</reference>
<dbReference type="AlphaFoldDB" id="A0A6M3X605"/>